<accession>A7NRF0</accession>
<dbReference type="GO" id="GO:0019563">
    <property type="term" value="P:glycerol catabolic process"/>
    <property type="evidence" value="ECO:0007669"/>
    <property type="project" value="InterPro"/>
</dbReference>
<protein>
    <submittedName>
        <fullName evidence="3">PTS system fructose subfamily IIA component</fullName>
    </submittedName>
</protein>
<dbReference type="HOGENOM" id="CLU_045361_2_2_0"/>
<reference evidence="3 4" key="1">
    <citation type="submission" date="2007-08" db="EMBL/GenBank/DDBJ databases">
        <title>Complete sequence of Roseiflexus castenholzii DSM 13941.</title>
        <authorList>
            <consortium name="US DOE Joint Genome Institute"/>
            <person name="Copeland A."/>
            <person name="Lucas S."/>
            <person name="Lapidus A."/>
            <person name="Barry K."/>
            <person name="Glavina del Rio T."/>
            <person name="Dalin E."/>
            <person name="Tice H."/>
            <person name="Pitluck S."/>
            <person name="Thompson L.S."/>
            <person name="Brettin T."/>
            <person name="Bruce D."/>
            <person name="Detter J.C."/>
            <person name="Han C."/>
            <person name="Tapia R."/>
            <person name="Schmutz J."/>
            <person name="Larimer F."/>
            <person name="Land M."/>
            <person name="Hauser L."/>
            <person name="Kyrpides N."/>
            <person name="Mikhailova N."/>
            <person name="Bryant D.A."/>
            <person name="Hanada S."/>
            <person name="Tsukatani Y."/>
            <person name="Richardson P."/>
        </authorList>
    </citation>
    <scope>NUCLEOTIDE SEQUENCE [LARGE SCALE GENOMIC DNA]</scope>
    <source>
        <strain evidence="4">DSM 13941 / HLO8</strain>
    </source>
</reference>
<dbReference type="PROSITE" id="PS51096">
    <property type="entry name" value="PTS_EIIA_TYPE_4"/>
    <property type="match status" value="1"/>
</dbReference>
<dbReference type="Gene3D" id="3.40.50.510">
    <property type="entry name" value="Phosphotransferase system, mannose-type IIA component"/>
    <property type="match status" value="1"/>
</dbReference>
<name>A7NRF0_ROSCS</name>
<dbReference type="SUPFAM" id="SSF53062">
    <property type="entry name" value="PTS system fructose IIA component-like"/>
    <property type="match status" value="1"/>
</dbReference>
<dbReference type="eggNOG" id="COG3412">
    <property type="taxonomic scope" value="Bacteria"/>
</dbReference>
<dbReference type="GO" id="GO:0009401">
    <property type="term" value="P:phosphoenolpyruvate-dependent sugar phosphotransferase system"/>
    <property type="evidence" value="ECO:0007669"/>
    <property type="project" value="InterPro"/>
</dbReference>
<evidence type="ECO:0000256" key="1">
    <source>
        <dbReference type="ARBA" id="ARBA00022679"/>
    </source>
</evidence>
<evidence type="ECO:0000313" key="3">
    <source>
        <dbReference type="EMBL" id="ABU60146.1"/>
    </source>
</evidence>
<dbReference type="InterPro" id="IPR004701">
    <property type="entry name" value="PTS_EIIA_man-typ"/>
</dbReference>
<dbReference type="GO" id="GO:0016020">
    <property type="term" value="C:membrane"/>
    <property type="evidence" value="ECO:0007669"/>
    <property type="project" value="InterPro"/>
</dbReference>
<dbReference type="EMBL" id="CP000804">
    <property type="protein sequence ID" value="ABU60146.1"/>
    <property type="molecule type" value="Genomic_DNA"/>
</dbReference>
<dbReference type="OrthoDB" id="7065393at2"/>
<gene>
    <name evidence="3" type="ordered locus">Rcas_4114</name>
</gene>
<dbReference type="GO" id="GO:0047324">
    <property type="term" value="F:phosphoenolpyruvate-glycerone phosphotransferase activity"/>
    <property type="evidence" value="ECO:0007669"/>
    <property type="project" value="InterPro"/>
</dbReference>
<sequence>MVGILIVAHSERLASGVKEFAEQATHGQVPIVAVGGAVDGSLGISPEAIREGLRRIAGNDGVLVLVDFTSAALSVEAVLEDEASMRVVISNAPLVEGAYLAAVEASVGATLEEAAAAALRGRDLIKVQPDRRMRYQ</sequence>
<feature type="domain" description="PTS EIIA type-4" evidence="2">
    <location>
        <begin position="1"/>
        <end position="125"/>
    </location>
</feature>
<dbReference type="PANTHER" id="PTHR38594:SF1">
    <property type="entry name" value="PEP-DEPENDENT DIHYDROXYACETONE KINASE, PHOSPHORYL DONOR SUBUNIT DHAM"/>
    <property type="match status" value="1"/>
</dbReference>
<dbReference type="Proteomes" id="UP000000263">
    <property type="component" value="Chromosome"/>
</dbReference>
<keyword evidence="1" id="KW-0808">Transferase</keyword>
<proteinExistence type="predicted"/>
<organism evidence="3 4">
    <name type="scientific">Roseiflexus castenholzii (strain DSM 13941 / HLO8)</name>
    <dbReference type="NCBI Taxonomy" id="383372"/>
    <lineage>
        <taxon>Bacteria</taxon>
        <taxon>Bacillati</taxon>
        <taxon>Chloroflexota</taxon>
        <taxon>Chloroflexia</taxon>
        <taxon>Chloroflexales</taxon>
        <taxon>Roseiflexineae</taxon>
        <taxon>Roseiflexaceae</taxon>
        <taxon>Roseiflexus</taxon>
    </lineage>
</organism>
<evidence type="ECO:0000259" key="2">
    <source>
        <dbReference type="PROSITE" id="PS51096"/>
    </source>
</evidence>
<dbReference type="AlphaFoldDB" id="A7NRF0"/>
<dbReference type="InterPro" id="IPR039643">
    <property type="entry name" value="DhaM"/>
</dbReference>
<dbReference type="Pfam" id="PF03610">
    <property type="entry name" value="EIIA-man"/>
    <property type="match status" value="1"/>
</dbReference>
<evidence type="ECO:0000313" key="4">
    <source>
        <dbReference type="Proteomes" id="UP000000263"/>
    </source>
</evidence>
<dbReference type="PANTHER" id="PTHR38594">
    <property type="entry name" value="PEP-DEPENDENT DIHYDROXYACETONE KINASE, PHOSPHORYL DONOR SUBUNIT DHAM"/>
    <property type="match status" value="1"/>
</dbReference>
<dbReference type="InterPro" id="IPR036662">
    <property type="entry name" value="PTS_EIIA_man-typ_sf"/>
</dbReference>
<keyword evidence="4" id="KW-1185">Reference proteome</keyword>
<dbReference type="RefSeq" id="WP_012122567.1">
    <property type="nucleotide sequence ID" value="NC_009767.1"/>
</dbReference>
<dbReference type="STRING" id="383372.Rcas_4114"/>
<dbReference type="KEGG" id="rca:Rcas_4114"/>